<comment type="caution">
    <text evidence="12">The sequence shown here is derived from an EMBL/GenBank/DDBJ whole genome shotgun (WGS) entry which is preliminary data.</text>
</comment>
<dbReference type="InterPro" id="IPR030659">
    <property type="entry name" value="SecY_CS"/>
</dbReference>
<protein>
    <recommendedName>
        <fullName evidence="9 10">Protein translocase subunit SecY</fullName>
    </recommendedName>
</protein>
<dbReference type="SUPFAM" id="SSF103491">
    <property type="entry name" value="Preprotein translocase SecY subunit"/>
    <property type="match status" value="1"/>
</dbReference>
<dbReference type="InterPro" id="IPR026593">
    <property type="entry name" value="SecY"/>
</dbReference>
<organism evidence="12 13">
    <name type="scientific">Natranaerovirga hydrolytica</name>
    <dbReference type="NCBI Taxonomy" id="680378"/>
    <lineage>
        <taxon>Bacteria</taxon>
        <taxon>Bacillati</taxon>
        <taxon>Bacillota</taxon>
        <taxon>Clostridia</taxon>
        <taxon>Lachnospirales</taxon>
        <taxon>Natranaerovirgaceae</taxon>
        <taxon>Natranaerovirga</taxon>
    </lineage>
</organism>
<keyword evidence="7 10" id="KW-0811">Translocation</keyword>
<keyword evidence="4 10" id="KW-0812">Transmembrane</keyword>
<dbReference type="NCBIfam" id="TIGR00967">
    <property type="entry name" value="3a0501s007"/>
    <property type="match status" value="1"/>
</dbReference>
<dbReference type="GO" id="GO:0043952">
    <property type="term" value="P:protein transport by the Sec complex"/>
    <property type="evidence" value="ECO:0007669"/>
    <property type="project" value="UniProtKB-UniRule"/>
</dbReference>
<reference evidence="12 13" key="1">
    <citation type="submission" date="2019-03" db="EMBL/GenBank/DDBJ databases">
        <title>Genomic Encyclopedia of Type Strains, Phase IV (KMG-IV): sequencing the most valuable type-strain genomes for metagenomic binning, comparative biology and taxonomic classification.</title>
        <authorList>
            <person name="Goeker M."/>
        </authorList>
    </citation>
    <scope>NUCLEOTIDE SEQUENCE [LARGE SCALE GENOMIC DNA]</scope>
    <source>
        <strain evidence="12 13">DSM 24176</strain>
    </source>
</reference>
<feature type="transmembrane region" description="Helical" evidence="10">
    <location>
        <begin position="21"/>
        <end position="48"/>
    </location>
</feature>
<evidence type="ECO:0000256" key="9">
    <source>
        <dbReference type="ARBA" id="ARBA00039733"/>
    </source>
</evidence>
<feature type="transmembrane region" description="Helical" evidence="10">
    <location>
        <begin position="145"/>
        <end position="165"/>
    </location>
</feature>
<sequence length="429" mass="47417">MLKTLRNAFKIPDLRRKLLYTFMMLIIIRLGAVIPVPGVDASIISSWFDTQNEMFSLFDAMTGGSFAEMSLFAMGIIPYITASIIMNLLTIAIPKLEQIQKEDEDGRKKIAKYTRYLTIVLAVIQSTATAIGFGRQGLITNYNIWNVLVFILATTAGTALLMWIGERITENGIGNGISLIIFINILSRLPIDLRILFNQITAESRAFVVTALILLICLIIFIAIVTFVVLLQVGERRIPVQYAKRMQGRTPVGGNSTHIPLKVNTAGVIPVIFASSLLQFPAIITQFFTQQEVTGIWGTILNFINYTTWSGAILYAALIIFFAYFYTSITFNPMEVANNMKKNGGFIPGIRPGKPTVEHLTRIVNNIVLVGALGLTLIAIIPIILQGAYGLSLSFLGTSLIIVVGVALETVKQIEAQMLMRHYKGFLKS</sequence>
<dbReference type="OrthoDB" id="9809248at2"/>
<dbReference type="InterPro" id="IPR002208">
    <property type="entry name" value="SecY/SEC61-alpha"/>
</dbReference>
<keyword evidence="6 10" id="KW-1133">Transmembrane helix</keyword>
<feature type="transmembrane region" description="Helical" evidence="10">
    <location>
        <begin position="71"/>
        <end position="93"/>
    </location>
</feature>
<evidence type="ECO:0000256" key="1">
    <source>
        <dbReference type="ARBA" id="ARBA00004141"/>
    </source>
</evidence>
<keyword evidence="8 10" id="KW-0472">Membrane</keyword>
<dbReference type="GO" id="GO:0006605">
    <property type="term" value="P:protein targeting"/>
    <property type="evidence" value="ECO:0007669"/>
    <property type="project" value="UniProtKB-UniRule"/>
</dbReference>
<name>A0A4R1MQ12_9FIRM</name>
<evidence type="ECO:0000256" key="6">
    <source>
        <dbReference type="ARBA" id="ARBA00022989"/>
    </source>
</evidence>
<feature type="transmembrane region" description="Helical" evidence="10">
    <location>
        <begin position="268"/>
        <end position="288"/>
    </location>
</feature>
<dbReference type="PROSITE" id="PS00756">
    <property type="entry name" value="SECY_2"/>
    <property type="match status" value="1"/>
</dbReference>
<keyword evidence="3 10" id="KW-0813">Transport</keyword>
<keyword evidence="13" id="KW-1185">Reference proteome</keyword>
<evidence type="ECO:0000256" key="4">
    <source>
        <dbReference type="ARBA" id="ARBA00022692"/>
    </source>
</evidence>
<dbReference type="RefSeq" id="WP_132282339.1">
    <property type="nucleotide sequence ID" value="NZ_SMGQ01000012.1"/>
</dbReference>
<comment type="similarity">
    <text evidence="2 10 11">Belongs to the SecY/SEC61-alpha family.</text>
</comment>
<dbReference type="PANTHER" id="PTHR10906">
    <property type="entry name" value="SECY/SEC61-ALPHA FAMILY MEMBER"/>
    <property type="match status" value="1"/>
</dbReference>
<dbReference type="InterPro" id="IPR023201">
    <property type="entry name" value="SecY_dom_sf"/>
</dbReference>
<evidence type="ECO:0000256" key="7">
    <source>
        <dbReference type="ARBA" id="ARBA00023010"/>
    </source>
</evidence>
<accession>A0A4R1MQ12</accession>
<dbReference type="Proteomes" id="UP000294545">
    <property type="component" value="Unassembled WGS sequence"/>
</dbReference>
<comment type="subunit">
    <text evidence="10">Component of the Sec protein translocase complex. Heterotrimer consisting of SecY, SecE and SecG subunits. The heterotrimers can form oligomers, although 1 heterotrimer is thought to be able to translocate proteins. Interacts with the ribosome. Interacts with SecDF, and other proteins may be involved. Interacts with SecA.</text>
</comment>
<dbReference type="AlphaFoldDB" id="A0A4R1MQ12"/>
<dbReference type="PRINTS" id="PR00303">
    <property type="entry name" value="SECYTRNLCASE"/>
</dbReference>
<evidence type="ECO:0000256" key="8">
    <source>
        <dbReference type="ARBA" id="ARBA00023136"/>
    </source>
</evidence>
<dbReference type="HAMAP" id="MF_01465">
    <property type="entry name" value="SecY"/>
    <property type="match status" value="1"/>
</dbReference>
<evidence type="ECO:0000256" key="3">
    <source>
        <dbReference type="ARBA" id="ARBA00022448"/>
    </source>
</evidence>
<evidence type="ECO:0000256" key="5">
    <source>
        <dbReference type="ARBA" id="ARBA00022927"/>
    </source>
</evidence>
<evidence type="ECO:0000313" key="12">
    <source>
        <dbReference type="EMBL" id="TCK93434.1"/>
    </source>
</evidence>
<comment type="function">
    <text evidence="10">The central subunit of the protein translocation channel SecYEG. Consists of two halves formed by TMs 1-5 and 6-10. These two domains form a lateral gate at the front which open onto the bilayer between TMs 2 and 7, and are clamped together by SecE at the back. The channel is closed by both a pore ring composed of hydrophobic SecY resides and a short helix (helix 2A) on the extracellular side of the membrane which forms a plug. The plug probably moves laterally to allow the channel to open. The ring and the pore may move independently.</text>
</comment>
<dbReference type="GO" id="GO:0065002">
    <property type="term" value="P:intracellular protein transmembrane transport"/>
    <property type="evidence" value="ECO:0007669"/>
    <property type="project" value="UniProtKB-UniRule"/>
</dbReference>
<keyword evidence="5 10" id="KW-0653">Protein transport</keyword>
<feature type="transmembrane region" description="Helical" evidence="10">
    <location>
        <begin position="113"/>
        <end position="133"/>
    </location>
</feature>
<keyword evidence="10" id="KW-1003">Cell membrane</keyword>
<feature type="transmembrane region" description="Helical" evidence="10">
    <location>
        <begin position="172"/>
        <end position="191"/>
    </location>
</feature>
<feature type="transmembrane region" description="Helical" evidence="10">
    <location>
        <begin position="363"/>
        <end position="385"/>
    </location>
</feature>
<evidence type="ECO:0000256" key="2">
    <source>
        <dbReference type="ARBA" id="ARBA00005751"/>
    </source>
</evidence>
<evidence type="ECO:0000256" key="11">
    <source>
        <dbReference type="RuleBase" id="RU004349"/>
    </source>
</evidence>
<evidence type="ECO:0000313" key="13">
    <source>
        <dbReference type="Proteomes" id="UP000294545"/>
    </source>
</evidence>
<dbReference type="Gene3D" id="1.10.3370.10">
    <property type="entry name" value="SecY subunit domain"/>
    <property type="match status" value="1"/>
</dbReference>
<feature type="transmembrane region" description="Helical" evidence="10">
    <location>
        <begin position="206"/>
        <end position="231"/>
    </location>
</feature>
<dbReference type="PIRSF" id="PIRSF004557">
    <property type="entry name" value="SecY"/>
    <property type="match status" value="1"/>
</dbReference>
<proteinExistence type="inferred from homology"/>
<evidence type="ECO:0000256" key="10">
    <source>
        <dbReference type="HAMAP-Rule" id="MF_01465"/>
    </source>
</evidence>
<comment type="subcellular location">
    <subcellularLocation>
        <location evidence="10">Cell membrane</location>
        <topology evidence="10">Multi-pass membrane protein</topology>
    </subcellularLocation>
    <subcellularLocation>
        <location evidence="1">Membrane</location>
        <topology evidence="1">Multi-pass membrane protein</topology>
    </subcellularLocation>
</comment>
<dbReference type="EMBL" id="SMGQ01000012">
    <property type="protein sequence ID" value="TCK93434.1"/>
    <property type="molecule type" value="Genomic_DNA"/>
</dbReference>
<dbReference type="Pfam" id="PF00344">
    <property type="entry name" value="SecY"/>
    <property type="match status" value="1"/>
</dbReference>
<dbReference type="FunFam" id="1.10.3370.10:FF:000001">
    <property type="entry name" value="Preprotein translocase subunit SecY"/>
    <property type="match status" value="1"/>
</dbReference>
<dbReference type="GO" id="GO:0005886">
    <property type="term" value="C:plasma membrane"/>
    <property type="evidence" value="ECO:0007669"/>
    <property type="project" value="UniProtKB-SubCell"/>
</dbReference>
<feature type="transmembrane region" description="Helical" evidence="10">
    <location>
        <begin position="391"/>
        <end position="411"/>
    </location>
</feature>
<feature type="transmembrane region" description="Helical" evidence="10">
    <location>
        <begin position="308"/>
        <end position="326"/>
    </location>
</feature>
<gene>
    <name evidence="10" type="primary">secY</name>
    <name evidence="12" type="ORF">EDC19_1627</name>
</gene>